<dbReference type="PROSITE" id="PS50041">
    <property type="entry name" value="C_TYPE_LECTIN_2"/>
    <property type="match status" value="2"/>
</dbReference>
<dbReference type="EMBL" id="JAGTJJ010000002">
    <property type="protein sequence ID" value="MDC3980579.1"/>
    <property type="molecule type" value="Genomic_DNA"/>
</dbReference>
<dbReference type="RefSeq" id="WP_272417617.1">
    <property type="nucleotide sequence ID" value="NZ_JAGTJJ010000002.1"/>
</dbReference>
<dbReference type="InterPro" id="IPR016186">
    <property type="entry name" value="C-type_lectin-like/link_sf"/>
</dbReference>
<organism evidence="4 5">
    <name type="scientific">Polyangium jinanense</name>
    <dbReference type="NCBI Taxonomy" id="2829994"/>
    <lineage>
        <taxon>Bacteria</taxon>
        <taxon>Pseudomonadati</taxon>
        <taxon>Myxococcota</taxon>
        <taxon>Polyangia</taxon>
        <taxon>Polyangiales</taxon>
        <taxon>Polyangiaceae</taxon>
        <taxon>Polyangium</taxon>
    </lineage>
</organism>
<evidence type="ECO:0000256" key="1">
    <source>
        <dbReference type="ARBA" id="ARBA00023157"/>
    </source>
</evidence>
<keyword evidence="5" id="KW-1185">Reference proteome</keyword>
<feature type="region of interest" description="Disordered" evidence="2">
    <location>
        <begin position="211"/>
        <end position="232"/>
    </location>
</feature>
<evidence type="ECO:0000313" key="4">
    <source>
        <dbReference type="EMBL" id="MDC3980579.1"/>
    </source>
</evidence>
<dbReference type="AlphaFoldDB" id="A0A9X3WYQ8"/>
<dbReference type="InterPro" id="IPR018378">
    <property type="entry name" value="C-type_lectin_CS"/>
</dbReference>
<dbReference type="CDD" id="cd00037">
    <property type="entry name" value="CLECT"/>
    <property type="match status" value="2"/>
</dbReference>
<dbReference type="InterPro" id="IPR001304">
    <property type="entry name" value="C-type_lectin-like"/>
</dbReference>
<protein>
    <recommendedName>
        <fullName evidence="3">C-type lectin domain-containing protein</fullName>
    </recommendedName>
</protein>
<dbReference type="SMART" id="SM00034">
    <property type="entry name" value="CLECT"/>
    <property type="match status" value="2"/>
</dbReference>
<dbReference type="InterPro" id="IPR050111">
    <property type="entry name" value="C-type_lectin/snaclec_domain"/>
</dbReference>
<dbReference type="InterPro" id="IPR016187">
    <property type="entry name" value="CTDL_fold"/>
</dbReference>
<dbReference type="SUPFAM" id="SSF56436">
    <property type="entry name" value="C-type lectin-like"/>
    <property type="match status" value="2"/>
</dbReference>
<dbReference type="Pfam" id="PF00059">
    <property type="entry name" value="Lectin_C"/>
    <property type="match status" value="2"/>
</dbReference>
<dbReference type="Proteomes" id="UP001151081">
    <property type="component" value="Unassembled WGS sequence"/>
</dbReference>
<evidence type="ECO:0000313" key="5">
    <source>
        <dbReference type="Proteomes" id="UP001151081"/>
    </source>
</evidence>
<evidence type="ECO:0000259" key="3">
    <source>
        <dbReference type="PROSITE" id="PS50041"/>
    </source>
</evidence>
<feature type="domain" description="C-type lectin" evidence="3">
    <location>
        <begin position="141"/>
        <end position="254"/>
    </location>
</feature>
<dbReference type="Gene3D" id="3.10.100.10">
    <property type="entry name" value="Mannose-Binding Protein A, subunit A"/>
    <property type="match status" value="2"/>
</dbReference>
<dbReference type="PROSITE" id="PS00615">
    <property type="entry name" value="C_TYPE_LECTIN_1"/>
    <property type="match status" value="1"/>
</dbReference>
<accession>A0A9X3WYQ8</accession>
<sequence>MAATGTYCVFTELQSWPDAERHCEEHGGHLASITSEAEVQVIRAAIVSPVSGENVWLGLVEPTEGRWLGPDAKPIRFFAWNGGEPNNDGGAENCGSWLLGSGRWNDVDCFVPRMALCKSRSPAGTKGALKCAESARLVVGKREYCLQDAATWQNAQARCAQSGGDLAVIESAEENDALFAAIGAKIDVGSMWIGLSDAAKEDDFRWASGEPVGAPPWRSGEPNNLGDEDCAEWLPSDGRANDLACQEKRASLCEKPKVEAAR</sequence>
<gene>
    <name evidence="4" type="ORF">KEG57_08745</name>
</gene>
<dbReference type="PANTHER" id="PTHR22803">
    <property type="entry name" value="MANNOSE, PHOSPHOLIPASE, LECTIN RECEPTOR RELATED"/>
    <property type="match status" value="1"/>
</dbReference>
<evidence type="ECO:0000256" key="2">
    <source>
        <dbReference type="SAM" id="MobiDB-lite"/>
    </source>
</evidence>
<name>A0A9X3WYQ8_9BACT</name>
<keyword evidence="1" id="KW-1015">Disulfide bond</keyword>
<comment type="caution">
    <text evidence="4">The sequence shown here is derived from an EMBL/GenBank/DDBJ whole genome shotgun (WGS) entry which is preliminary data.</text>
</comment>
<feature type="domain" description="C-type lectin" evidence="3">
    <location>
        <begin position="7"/>
        <end position="118"/>
    </location>
</feature>
<reference evidence="4 5" key="1">
    <citation type="submission" date="2021-04" db="EMBL/GenBank/DDBJ databases">
        <title>Genome analysis of Polyangium sp.</title>
        <authorList>
            <person name="Li Y."/>
            <person name="Wang J."/>
        </authorList>
    </citation>
    <scope>NUCLEOTIDE SEQUENCE [LARGE SCALE GENOMIC DNA]</scope>
    <source>
        <strain evidence="4 5">SDU14</strain>
    </source>
</reference>
<proteinExistence type="predicted"/>